<dbReference type="Pfam" id="PF00593">
    <property type="entry name" value="TonB_dep_Rec_b-barrel"/>
    <property type="match status" value="1"/>
</dbReference>
<dbReference type="InterPro" id="IPR011662">
    <property type="entry name" value="Secretin/TonB_short_N"/>
</dbReference>
<evidence type="ECO:0000256" key="7">
    <source>
        <dbReference type="ARBA" id="ARBA00023077"/>
    </source>
</evidence>
<gene>
    <name evidence="16" type="ORF">D6B99_06795</name>
</gene>
<evidence type="ECO:0000259" key="14">
    <source>
        <dbReference type="Pfam" id="PF07660"/>
    </source>
</evidence>
<dbReference type="KEGG" id="ark:D6B99_06795"/>
<feature type="domain" description="TonB-dependent receptor plug" evidence="15">
    <location>
        <begin position="209"/>
        <end position="330"/>
    </location>
</feature>
<feature type="chain" id="PRO_5017262397" evidence="12">
    <location>
        <begin position="20"/>
        <end position="1114"/>
    </location>
</feature>
<evidence type="ECO:0000259" key="13">
    <source>
        <dbReference type="Pfam" id="PF00593"/>
    </source>
</evidence>
<comment type="similarity">
    <text evidence="10 11">Belongs to the TonB-dependent receptor family.</text>
</comment>
<protein>
    <submittedName>
        <fullName evidence="16">SusC/RagA family TonB-linked outer membrane protein</fullName>
    </submittedName>
</protein>
<evidence type="ECO:0000259" key="15">
    <source>
        <dbReference type="Pfam" id="PF07715"/>
    </source>
</evidence>
<feature type="domain" description="TonB-dependent receptor-like beta-barrel" evidence="13">
    <location>
        <begin position="569"/>
        <end position="908"/>
    </location>
</feature>
<keyword evidence="6" id="KW-0408">Iron</keyword>
<keyword evidence="5 10" id="KW-0812">Transmembrane</keyword>
<keyword evidence="9 10" id="KW-0998">Cell outer membrane</keyword>
<dbReference type="Gene3D" id="2.170.130.10">
    <property type="entry name" value="TonB-dependent receptor, plug domain"/>
    <property type="match status" value="1"/>
</dbReference>
<feature type="domain" description="Secretin/TonB short N-terminal" evidence="14">
    <location>
        <begin position="44"/>
        <end position="96"/>
    </location>
</feature>
<keyword evidence="2 10" id="KW-0813">Transport</keyword>
<evidence type="ECO:0000256" key="6">
    <source>
        <dbReference type="ARBA" id="ARBA00023004"/>
    </source>
</evidence>
<keyword evidence="3 10" id="KW-1134">Transmembrane beta strand</keyword>
<name>A0A386HNL0_9BACT</name>
<reference evidence="16 17" key="1">
    <citation type="submission" date="2018-09" db="EMBL/GenBank/DDBJ databases">
        <title>Arachidicoccus sp. nov., a bacterium isolated from soil.</title>
        <authorList>
            <person name="Weon H.-Y."/>
            <person name="Kwon S.-W."/>
            <person name="Lee S.A."/>
        </authorList>
    </citation>
    <scope>NUCLEOTIDE SEQUENCE [LARGE SCALE GENOMIC DNA]</scope>
    <source>
        <strain evidence="16 17">KIS59-12</strain>
    </source>
</reference>
<dbReference type="Proteomes" id="UP000266118">
    <property type="component" value="Chromosome"/>
</dbReference>
<evidence type="ECO:0000256" key="5">
    <source>
        <dbReference type="ARBA" id="ARBA00022692"/>
    </source>
</evidence>
<evidence type="ECO:0000256" key="11">
    <source>
        <dbReference type="RuleBase" id="RU003357"/>
    </source>
</evidence>
<dbReference type="OrthoDB" id="1094723at2"/>
<evidence type="ECO:0000256" key="8">
    <source>
        <dbReference type="ARBA" id="ARBA00023136"/>
    </source>
</evidence>
<dbReference type="InterPro" id="IPR036942">
    <property type="entry name" value="Beta-barrel_TonB_sf"/>
</dbReference>
<comment type="subcellular location">
    <subcellularLocation>
        <location evidence="1 10">Cell outer membrane</location>
        <topology evidence="1 10">Multi-pass membrane protein</topology>
    </subcellularLocation>
</comment>
<dbReference type="PROSITE" id="PS52016">
    <property type="entry name" value="TONB_DEPENDENT_REC_3"/>
    <property type="match status" value="1"/>
</dbReference>
<dbReference type="AlphaFoldDB" id="A0A386HNL0"/>
<dbReference type="Pfam" id="PF13715">
    <property type="entry name" value="CarbopepD_reg_2"/>
    <property type="match status" value="1"/>
</dbReference>
<keyword evidence="4" id="KW-0410">Iron transport</keyword>
<dbReference type="InterPro" id="IPR023997">
    <property type="entry name" value="TonB-dep_OMP_SusC/RagA_CS"/>
</dbReference>
<dbReference type="Gene3D" id="2.40.170.20">
    <property type="entry name" value="TonB-dependent receptor, beta-barrel domain"/>
    <property type="match status" value="1"/>
</dbReference>
<feature type="signal peptide" evidence="12">
    <location>
        <begin position="1"/>
        <end position="19"/>
    </location>
</feature>
<dbReference type="EMBL" id="CP032489">
    <property type="protein sequence ID" value="AYD47343.1"/>
    <property type="molecule type" value="Genomic_DNA"/>
</dbReference>
<dbReference type="RefSeq" id="WP_119986360.1">
    <property type="nucleotide sequence ID" value="NZ_CP032489.1"/>
</dbReference>
<dbReference type="SUPFAM" id="SSF56935">
    <property type="entry name" value="Porins"/>
    <property type="match status" value="1"/>
</dbReference>
<dbReference type="GO" id="GO:0009279">
    <property type="term" value="C:cell outer membrane"/>
    <property type="evidence" value="ECO:0007669"/>
    <property type="project" value="UniProtKB-SubCell"/>
</dbReference>
<dbReference type="GO" id="GO:0006826">
    <property type="term" value="P:iron ion transport"/>
    <property type="evidence" value="ECO:0007669"/>
    <property type="project" value="UniProtKB-KW"/>
</dbReference>
<dbReference type="NCBIfam" id="TIGR04057">
    <property type="entry name" value="SusC_RagA_signa"/>
    <property type="match status" value="1"/>
</dbReference>
<dbReference type="InterPro" id="IPR012910">
    <property type="entry name" value="Plug_dom"/>
</dbReference>
<dbReference type="NCBIfam" id="TIGR04056">
    <property type="entry name" value="OMP_RagA_SusC"/>
    <property type="match status" value="1"/>
</dbReference>
<evidence type="ECO:0000256" key="1">
    <source>
        <dbReference type="ARBA" id="ARBA00004571"/>
    </source>
</evidence>
<dbReference type="InterPro" id="IPR023996">
    <property type="entry name" value="TonB-dep_OMP_SusC/RagA"/>
</dbReference>
<evidence type="ECO:0000313" key="16">
    <source>
        <dbReference type="EMBL" id="AYD47343.1"/>
    </source>
</evidence>
<keyword evidence="12" id="KW-0732">Signal</keyword>
<proteinExistence type="inferred from homology"/>
<evidence type="ECO:0000256" key="9">
    <source>
        <dbReference type="ARBA" id="ARBA00023237"/>
    </source>
</evidence>
<keyword evidence="8 10" id="KW-0472">Membrane</keyword>
<dbReference type="InterPro" id="IPR037066">
    <property type="entry name" value="Plug_dom_sf"/>
</dbReference>
<accession>A0A386HNL0</accession>
<dbReference type="Pfam" id="PF07715">
    <property type="entry name" value="Plug"/>
    <property type="match status" value="1"/>
</dbReference>
<dbReference type="InterPro" id="IPR000531">
    <property type="entry name" value="Beta-barrel_TonB"/>
</dbReference>
<evidence type="ECO:0000256" key="10">
    <source>
        <dbReference type="PROSITE-ProRule" id="PRU01360"/>
    </source>
</evidence>
<evidence type="ECO:0000256" key="12">
    <source>
        <dbReference type="SAM" id="SignalP"/>
    </source>
</evidence>
<keyword evidence="4" id="KW-0406">Ion transport</keyword>
<evidence type="ECO:0000256" key="2">
    <source>
        <dbReference type="ARBA" id="ARBA00022448"/>
    </source>
</evidence>
<keyword evidence="7 11" id="KW-0798">TonB box</keyword>
<dbReference type="Pfam" id="PF07660">
    <property type="entry name" value="STN"/>
    <property type="match status" value="1"/>
</dbReference>
<evidence type="ECO:0000256" key="4">
    <source>
        <dbReference type="ARBA" id="ARBA00022496"/>
    </source>
</evidence>
<organism evidence="16 17">
    <name type="scientific">Arachidicoccus soli</name>
    <dbReference type="NCBI Taxonomy" id="2341117"/>
    <lineage>
        <taxon>Bacteria</taxon>
        <taxon>Pseudomonadati</taxon>
        <taxon>Bacteroidota</taxon>
        <taxon>Chitinophagia</taxon>
        <taxon>Chitinophagales</taxon>
        <taxon>Chitinophagaceae</taxon>
        <taxon>Arachidicoccus</taxon>
    </lineage>
</organism>
<evidence type="ECO:0000256" key="3">
    <source>
        <dbReference type="ARBA" id="ARBA00022452"/>
    </source>
</evidence>
<dbReference type="InterPro" id="IPR039426">
    <property type="entry name" value="TonB-dep_rcpt-like"/>
</dbReference>
<evidence type="ECO:0000313" key="17">
    <source>
        <dbReference type="Proteomes" id="UP000266118"/>
    </source>
</evidence>
<keyword evidence="17" id="KW-1185">Reference proteome</keyword>
<dbReference type="SUPFAM" id="SSF49464">
    <property type="entry name" value="Carboxypeptidase regulatory domain-like"/>
    <property type="match status" value="1"/>
</dbReference>
<dbReference type="InterPro" id="IPR008969">
    <property type="entry name" value="CarboxyPept-like_regulatory"/>
</dbReference>
<sequence>MKIGILCLVSVMLSFQLWGQTVTIKENNISLHNLFKEIRSQTGYEFLYNSEMIEKISPLNVNVRNETISKVLDGCFKNLPLSYKIIDDKTIIVRQKKLISNTDSVVAPVKKIVQGRIVDDKDNEIAGASIIVKGSKRGAISDNDGHFTLDVANINADSLIINFVGFQQKVVAINLNKSLNVVIHPLINEIAEVMVSTGYQEINSDSYTGTAVTVSGANLKKVNPQSILQSLQVFDPSFKIVENNLAGSNPNSLPNINVRGSTALPSGSSTDIISRNNLAGTVNLPTFILDGFEVSVQNIYDLDINRVKSVTLLKDAAATAVYGSRAANGVVVITTNPPKEGKLQLSYNYELNVTTPDLSQYHVLNASQKLDYENLAGLYTMNNNPGLSQDQLDALYYHKKELVLSGVNTDWLSQPVRTAYGQKHSLYLEGGTQSFRYGLAMRYQTAPGVMKGSSRNRYSTDIDLSYYLGKKLIFKNAVTITKTDSRESPYGSFSNYVRMNPYYPKMDSLGKIDQVLDSWTEHDSRGSVYSTPVLNPLYDASLGSFNKSEYLQIIDAFTADWHISNALRLKGLISVNQIRTTGNNFVSPFANQFYFYSTADIAKRGSYDYNTNTETTVDGNVTLNYNKQVNKNNINFLVGANMHSDLSNYLAISAIGFSNDRFSDIGYANSYATGTTPYSDVEKSRLVGAFTTLNYSYADKYLLDFTFREDGSSNFGSNNRIAPFSSLGLGWNMHKEDFMQGSIFSRFKLRASAGYTGSVSFSPYMAQTTYNYYMSNAYITGIGAYVNNYGNNNLEWQKTRDIDFGLEIGFLQDRLLIKPRYYSKLTQGLIGDVTLPPSTGFSTYKDNIGNMRNNGWELSFQYNVVKSKDFSLDLTTNLVHNQNIIVKISDALKAYNKTVDDAQTNAGNQGVPLLHYVEGQSLNTIYAVKSLGIDPESGREIYVKRDGTLTYDWSADDIVPVGNTEPGVSGFFGSSIRYKQFNLTFNFYTQWGGEIYNQTLVDRVENADPRYNVDSRVFDQKWRQSGDLAFYKNIADLGQTQVSSRFVEPDNVLQLQSLYLSYDTQKSFYKKFGMQNLRFAFTMNDVFRWSSVKEERGIDYPFARSFTFALTANF</sequence>